<dbReference type="EMBL" id="CP101497">
    <property type="protein sequence ID" value="UTT62869.1"/>
    <property type="molecule type" value="Genomic_DNA"/>
</dbReference>
<name>A0ABY5FXK7_9MICO</name>
<evidence type="ECO:0000256" key="2">
    <source>
        <dbReference type="ARBA" id="ARBA00007362"/>
    </source>
</evidence>
<evidence type="ECO:0000256" key="1">
    <source>
        <dbReference type="ARBA" id="ARBA00004141"/>
    </source>
</evidence>
<reference evidence="8" key="1">
    <citation type="submission" date="2022-07" db="EMBL/GenBank/DDBJ databases">
        <title>Taxonomic analysis of Microcella humidisoli nov. sp., isolated from riverside soil.</title>
        <authorList>
            <person name="Molina K.M."/>
            <person name="Kim S.B."/>
        </authorList>
    </citation>
    <scope>NUCLEOTIDE SEQUENCE</scope>
    <source>
        <strain evidence="8">MMS21-STM10</strain>
    </source>
</reference>
<feature type="transmembrane region" description="Helical" evidence="6">
    <location>
        <begin position="175"/>
        <end position="194"/>
    </location>
</feature>
<gene>
    <name evidence="8" type="ORF">NNL39_01795</name>
</gene>
<feature type="transmembrane region" description="Helical" evidence="6">
    <location>
        <begin position="206"/>
        <end position="228"/>
    </location>
</feature>
<feature type="transmembrane region" description="Helical" evidence="6">
    <location>
        <begin position="35"/>
        <end position="53"/>
    </location>
</feature>
<dbReference type="InterPro" id="IPR037185">
    <property type="entry name" value="EmrE-like"/>
</dbReference>
<feature type="domain" description="EamA" evidence="7">
    <location>
        <begin position="144"/>
        <end position="276"/>
    </location>
</feature>
<dbReference type="PANTHER" id="PTHR32322">
    <property type="entry name" value="INNER MEMBRANE TRANSPORTER"/>
    <property type="match status" value="1"/>
</dbReference>
<dbReference type="SUPFAM" id="SSF103481">
    <property type="entry name" value="Multidrug resistance efflux transporter EmrE"/>
    <property type="match status" value="2"/>
</dbReference>
<dbReference type="InterPro" id="IPR050638">
    <property type="entry name" value="AA-Vitamin_Transporters"/>
</dbReference>
<organism evidence="8 9">
    <name type="scientific">Microcella humidisoli</name>
    <dbReference type="NCBI Taxonomy" id="2963406"/>
    <lineage>
        <taxon>Bacteria</taxon>
        <taxon>Bacillati</taxon>
        <taxon>Actinomycetota</taxon>
        <taxon>Actinomycetes</taxon>
        <taxon>Micrococcales</taxon>
        <taxon>Microbacteriaceae</taxon>
        <taxon>Microcella</taxon>
    </lineage>
</organism>
<dbReference type="Proteomes" id="UP001060039">
    <property type="component" value="Chromosome"/>
</dbReference>
<proteinExistence type="inferred from homology"/>
<evidence type="ECO:0000256" key="5">
    <source>
        <dbReference type="ARBA" id="ARBA00023136"/>
    </source>
</evidence>
<feature type="transmembrane region" description="Helical" evidence="6">
    <location>
        <begin position="65"/>
        <end position="84"/>
    </location>
</feature>
<dbReference type="Pfam" id="PF00892">
    <property type="entry name" value="EamA"/>
    <property type="match status" value="2"/>
</dbReference>
<feature type="transmembrane region" description="Helical" evidence="6">
    <location>
        <begin position="261"/>
        <end position="285"/>
    </location>
</feature>
<dbReference type="RefSeq" id="WP_255160001.1">
    <property type="nucleotide sequence ID" value="NZ_CP101497.1"/>
</dbReference>
<evidence type="ECO:0000313" key="9">
    <source>
        <dbReference type="Proteomes" id="UP001060039"/>
    </source>
</evidence>
<feature type="transmembrane region" description="Helical" evidence="6">
    <location>
        <begin position="235"/>
        <end position="255"/>
    </location>
</feature>
<evidence type="ECO:0000256" key="4">
    <source>
        <dbReference type="ARBA" id="ARBA00022989"/>
    </source>
</evidence>
<keyword evidence="4 6" id="KW-1133">Transmembrane helix</keyword>
<dbReference type="InterPro" id="IPR000620">
    <property type="entry name" value="EamA_dom"/>
</dbReference>
<keyword evidence="3 6" id="KW-0812">Transmembrane</keyword>
<feature type="transmembrane region" description="Helical" evidence="6">
    <location>
        <begin position="118"/>
        <end position="137"/>
    </location>
</feature>
<keyword evidence="9" id="KW-1185">Reference proteome</keyword>
<evidence type="ECO:0000256" key="6">
    <source>
        <dbReference type="SAM" id="Phobius"/>
    </source>
</evidence>
<keyword evidence="5 6" id="KW-0472">Membrane</keyword>
<comment type="subcellular location">
    <subcellularLocation>
        <location evidence="1">Membrane</location>
        <topology evidence="1">Multi-pass membrane protein</topology>
    </subcellularLocation>
</comment>
<evidence type="ECO:0000259" key="7">
    <source>
        <dbReference type="Pfam" id="PF00892"/>
    </source>
</evidence>
<evidence type="ECO:0000313" key="8">
    <source>
        <dbReference type="EMBL" id="UTT62869.1"/>
    </source>
</evidence>
<comment type="similarity">
    <text evidence="2">Belongs to the EamA transporter family.</text>
</comment>
<feature type="transmembrane region" description="Helical" evidence="6">
    <location>
        <begin position="143"/>
        <end position="163"/>
    </location>
</feature>
<sequence length="320" mass="33010">MTSTWRWLLVAAIAPLAWGSTYVVTAQLLPADTPIWGATLRALPAGLVLLLLARRLPRRRWWWRSAVLGVLNVGAFFVLVYLAAQLLPSGVAAMLMATSPAVILMLAWPIAREKPAALSLLGAVIGFAGVVVLLAGATGTLNGWGIAASLAAMLMSSVGFVLARRWNDGTPALSVTAWQLTLGGLALVPIALLAEGAPPALDAAGLAGAAYLALVATALAFATWFAALQHLPAGAVGLVGLLNPVAGVALGVLVAQETFTAVQVIGMVIVLLGIVLGQPAIAAALRSARTRRTERRARRREVPTDTAQLRVRAAGAGGTV</sequence>
<evidence type="ECO:0000256" key="3">
    <source>
        <dbReference type="ARBA" id="ARBA00022692"/>
    </source>
</evidence>
<protein>
    <submittedName>
        <fullName evidence="8">DMT family transporter</fullName>
    </submittedName>
</protein>
<dbReference type="PANTHER" id="PTHR32322:SF2">
    <property type="entry name" value="EAMA DOMAIN-CONTAINING PROTEIN"/>
    <property type="match status" value="1"/>
</dbReference>
<feature type="transmembrane region" description="Helical" evidence="6">
    <location>
        <begin position="90"/>
        <end position="111"/>
    </location>
</feature>
<accession>A0ABY5FXK7</accession>
<feature type="domain" description="EamA" evidence="7">
    <location>
        <begin position="6"/>
        <end position="134"/>
    </location>
</feature>